<gene>
    <name evidence="1" type="ORF">HMPREF9129_1744</name>
</gene>
<evidence type="ECO:0000313" key="1">
    <source>
        <dbReference type="EMBL" id="EGY78403.1"/>
    </source>
</evidence>
<accession>G4D5R4</accession>
<dbReference type="Proteomes" id="UP000003422">
    <property type="component" value="Unassembled WGS sequence"/>
</dbReference>
<reference evidence="1 2" key="1">
    <citation type="submission" date="2011-06" db="EMBL/GenBank/DDBJ databases">
        <authorList>
            <person name="Muzny D."/>
            <person name="Qin X."/>
            <person name="Deng J."/>
            <person name="Jiang H."/>
            <person name="Liu Y."/>
            <person name="Qu J."/>
            <person name="Song X.-Z."/>
            <person name="Zhang L."/>
            <person name="Thornton R."/>
            <person name="Coyle M."/>
            <person name="Francisco L."/>
            <person name="Jackson L."/>
            <person name="Javaid M."/>
            <person name="Korchina V."/>
            <person name="Kovar C."/>
            <person name="Mata R."/>
            <person name="Mathew T."/>
            <person name="Ngo R."/>
            <person name="Nguyen L."/>
            <person name="Nguyen N."/>
            <person name="Okwuonu G."/>
            <person name="Ongeri F."/>
            <person name="Pham C."/>
            <person name="Simmons D."/>
            <person name="Wilczek-Boney K."/>
            <person name="Hale W."/>
            <person name="Jakkamsetti A."/>
            <person name="Pham P."/>
            <person name="Ruth R."/>
            <person name="San Lucas F."/>
            <person name="Warren J."/>
            <person name="Zhang J."/>
            <person name="Zhao Z."/>
            <person name="Zhou C."/>
            <person name="Zhu D."/>
            <person name="Lee S."/>
            <person name="Bess C."/>
            <person name="Blankenburg K."/>
            <person name="Forbes L."/>
            <person name="Fu Q."/>
            <person name="Gubbala S."/>
            <person name="Hirani K."/>
            <person name="Jayaseelan J.C."/>
            <person name="Lara F."/>
            <person name="Munidasa M."/>
            <person name="Palculict T."/>
            <person name="Patil S."/>
            <person name="Pu L.-L."/>
            <person name="Saada N."/>
            <person name="Tang L."/>
            <person name="Weissenberger G."/>
            <person name="Zhu Y."/>
            <person name="Hemphill L."/>
            <person name="Shang Y."/>
            <person name="Youmans B."/>
            <person name="Ayvaz T."/>
            <person name="Ross M."/>
            <person name="Santibanez J."/>
            <person name="Aqrawi P."/>
            <person name="Gross S."/>
            <person name="Joshi V."/>
            <person name="Fowler G."/>
            <person name="Nazareth L."/>
            <person name="Reid J."/>
            <person name="Worley K."/>
            <person name="Petrosino J."/>
            <person name="Highlander S."/>
            <person name="Gibbs R."/>
        </authorList>
    </citation>
    <scope>NUCLEOTIDE SEQUENCE [LARGE SCALE GENOMIC DNA]</scope>
    <source>
        <strain evidence="1 2">ATCC 29427</strain>
    </source>
</reference>
<sequence>MVLSKKYIIIKLINLKEVNVMSAIVISDLTKRMGKKRYFKTST</sequence>
<proteinExistence type="predicted"/>
<dbReference type="HOGENOM" id="CLU_3237389_0_0_9"/>
<dbReference type="EMBL" id="AGBB01000170">
    <property type="protein sequence ID" value="EGY78403.1"/>
    <property type="molecule type" value="Genomic_DNA"/>
</dbReference>
<dbReference type="AlphaFoldDB" id="G4D5R4"/>
<keyword evidence="2" id="KW-1185">Reference proteome</keyword>
<organism evidence="1 2">
    <name type="scientific">Peptoniphilus indolicus ATCC 29427</name>
    <dbReference type="NCBI Taxonomy" id="997350"/>
    <lineage>
        <taxon>Bacteria</taxon>
        <taxon>Bacillati</taxon>
        <taxon>Bacillota</taxon>
        <taxon>Tissierellia</taxon>
        <taxon>Tissierellales</taxon>
        <taxon>Peptoniphilaceae</taxon>
        <taxon>Peptoniphilus</taxon>
    </lineage>
</organism>
<protein>
    <submittedName>
        <fullName evidence="1">Uncharacterized protein</fullName>
    </submittedName>
</protein>
<dbReference type="STRING" id="997350.HMPREF9129_1744"/>
<name>G4D5R4_9FIRM</name>
<comment type="caution">
    <text evidence="1">The sequence shown here is derived from an EMBL/GenBank/DDBJ whole genome shotgun (WGS) entry which is preliminary data.</text>
</comment>
<evidence type="ECO:0000313" key="2">
    <source>
        <dbReference type="Proteomes" id="UP000003422"/>
    </source>
</evidence>